<dbReference type="InParanoid" id="A0A401GLG6"/>
<comment type="caution">
    <text evidence="3">The sequence shown here is derived from an EMBL/GenBank/DDBJ whole genome shotgun (WGS) entry which is preliminary data.</text>
</comment>
<keyword evidence="1" id="KW-0813">Transport</keyword>
<dbReference type="AlphaFoldDB" id="A0A401GLG6"/>
<dbReference type="PANTHER" id="PTHR38643:SF1">
    <property type="entry name" value="PURINE NUCLEOSIDE PERMEASE C285.05-RELATED"/>
    <property type="match status" value="1"/>
</dbReference>
<evidence type="ECO:0000313" key="3">
    <source>
        <dbReference type="EMBL" id="GBE83027.1"/>
    </source>
</evidence>
<dbReference type="RefSeq" id="XP_027613940.1">
    <property type="nucleotide sequence ID" value="XM_027758139.1"/>
</dbReference>
<dbReference type="Pfam" id="PF06516">
    <property type="entry name" value="NUP"/>
    <property type="match status" value="1"/>
</dbReference>
<dbReference type="PANTHER" id="PTHR38643">
    <property type="entry name" value="PURINE NUCLEOSIDE PERMEASE C285.05-RELATED"/>
    <property type="match status" value="1"/>
</dbReference>
<dbReference type="STRING" id="139825.A0A401GLG6"/>
<keyword evidence="4" id="KW-1185">Reference proteome</keyword>
<dbReference type="GeneID" id="38779944"/>
<evidence type="ECO:0000313" key="4">
    <source>
        <dbReference type="Proteomes" id="UP000287166"/>
    </source>
</evidence>
<proteinExistence type="inferred from homology"/>
<comment type="similarity">
    <text evidence="1">Belongs to the NUP family.</text>
</comment>
<comment type="function">
    <text evidence="1">Nucleoside permease that transports adenosine and guanosine.</text>
</comment>
<keyword evidence="2" id="KW-0732">Signal</keyword>
<feature type="chain" id="PRO_5019559981" evidence="2">
    <location>
        <begin position="20"/>
        <end position="382"/>
    </location>
</feature>
<feature type="signal peptide" evidence="2">
    <location>
        <begin position="1"/>
        <end position="19"/>
    </location>
</feature>
<dbReference type="InterPro" id="IPR009486">
    <property type="entry name" value="Pur_nuclsid_perm"/>
</dbReference>
<dbReference type="GO" id="GO:0005783">
    <property type="term" value="C:endoplasmic reticulum"/>
    <property type="evidence" value="ECO:0007669"/>
    <property type="project" value="TreeGrafter"/>
</dbReference>
<dbReference type="OrthoDB" id="2331083at2759"/>
<dbReference type="PIRSF" id="PIRSF013171">
    <property type="entry name" value="Pur_nuclsid_perm"/>
    <property type="match status" value="1"/>
</dbReference>
<sequence>MRASPLIAAAAALASSANAFPGSKCHDEHGLFQYGHADCKVTPKVIIISMFGPEADIWYSNNEVYDVLARNISVPGLSPLYPDVHCTANAEVCQLTTGESEINAAVTISSLVASPLFHLTKTYFMIAGIAGINPHQGTIASVTFARYAVQVALQYEFDAREMPANFSTGYVGFGTTMPNQYPTTLYGTEVFEVNTALRDLAVGFARQATLNDSAQAVAYRATYAEAYTAAGTGPSVLTCDVTTSDVYFSGNLLGEAFANWTSVLTNGTGVYCMTAQEDNATLAALLRGALSSFVDFARIIVMRTASDFDREAPGYPATYNLFWADAGAFEPSLQNIYLAGVEVVNGIIGGWEETFEAGIRPQNYIGDVFGTLGGVPDFGPGS</sequence>
<evidence type="ECO:0000256" key="1">
    <source>
        <dbReference type="PIRNR" id="PIRNR013171"/>
    </source>
</evidence>
<protein>
    <submittedName>
        <fullName evidence="3">Purine nucleoside permease</fullName>
    </submittedName>
</protein>
<organism evidence="3 4">
    <name type="scientific">Sparassis crispa</name>
    <dbReference type="NCBI Taxonomy" id="139825"/>
    <lineage>
        <taxon>Eukaryota</taxon>
        <taxon>Fungi</taxon>
        <taxon>Dikarya</taxon>
        <taxon>Basidiomycota</taxon>
        <taxon>Agaricomycotina</taxon>
        <taxon>Agaricomycetes</taxon>
        <taxon>Polyporales</taxon>
        <taxon>Sparassidaceae</taxon>
        <taxon>Sparassis</taxon>
    </lineage>
</organism>
<dbReference type="EMBL" id="BFAD01000005">
    <property type="protein sequence ID" value="GBE83027.1"/>
    <property type="molecule type" value="Genomic_DNA"/>
</dbReference>
<reference evidence="3 4" key="1">
    <citation type="journal article" date="2018" name="Sci. Rep.">
        <title>Genome sequence of the cauliflower mushroom Sparassis crispa (Hanabiratake) and its association with beneficial usage.</title>
        <authorList>
            <person name="Kiyama R."/>
            <person name="Furutani Y."/>
            <person name="Kawaguchi K."/>
            <person name="Nakanishi T."/>
        </authorList>
    </citation>
    <scope>NUCLEOTIDE SEQUENCE [LARGE SCALE GENOMIC DNA]</scope>
</reference>
<dbReference type="Proteomes" id="UP000287166">
    <property type="component" value="Unassembled WGS sequence"/>
</dbReference>
<evidence type="ECO:0000256" key="2">
    <source>
        <dbReference type="SAM" id="SignalP"/>
    </source>
</evidence>
<gene>
    <name evidence="3" type="ORF">SCP_0500700</name>
</gene>
<name>A0A401GLG6_9APHY</name>
<accession>A0A401GLG6</accession>
<dbReference type="GO" id="GO:0055085">
    <property type="term" value="P:transmembrane transport"/>
    <property type="evidence" value="ECO:0007669"/>
    <property type="project" value="InterPro"/>
</dbReference>